<dbReference type="PANTHER" id="PTHR43563:SF1">
    <property type="entry name" value="AMINE OXIDASE [FLAVIN-CONTAINING] B"/>
    <property type="match status" value="1"/>
</dbReference>
<accession>A0A443QLP8</accession>
<keyword evidence="9" id="KW-1185">Reference proteome</keyword>
<protein>
    <recommendedName>
        <fullName evidence="3">monoamine oxidase</fullName>
        <ecNumber evidence="3">1.4.3.4</ecNumber>
    </recommendedName>
</protein>
<proteinExistence type="inferred from homology"/>
<dbReference type="EMBL" id="NCKU01005265">
    <property type="protein sequence ID" value="RWS04799.1"/>
    <property type="molecule type" value="Genomic_DNA"/>
</dbReference>
<dbReference type="GO" id="GO:0005741">
    <property type="term" value="C:mitochondrial outer membrane"/>
    <property type="evidence" value="ECO:0007669"/>
    <property type="project" value="UniProtKB-SubCell"/>
</dbReference>
<feature type="domain" description="Amine oxidase" evidence="5">
    <location>
        <begin position="4"/>
        <end position="82"/>
    </location>
</feature>
<dbReference type="Gene3D" id="3.50.50.60">
    <property type="entry name" value="FAD/NAD(P)-binding domain"/>
    <property type="match status" value="1"/>
</dbReference>
<comment type="catalytic activity">
    <reaction evidence="4">
        <text>a secondary aliphatic amine + O2 + H2O = a primary amine + an aldehyde + H2O2</text>
        <dbReference type="Rhea" id="RHEA:26414"/>
        <dbReference type="ChEBI" id="CHEBI:15377"/>
        <dbReference type="ChEBI" id="CHEBI:15379"/>
        <dbReference type="ChEBI" id="CHEBI:16240"/>
        <dbReference type="ChEBI" id="CHEBI:17478"/>
        <dbReference type="ChEBI" id="CHEBI:58855"/>
        <dbReference type="ChEBI" id="CHEBI:65296"/>
        <dbReference type="EC" id="1.4.3.4"/>
    </reaction>
</comment>
<evidence type="ECO:0000313" key="6">
    <source>
        <dbReference type="EMBL" id="RWS03966.1"/>
    </source>
</evidence>
<dbReference type="Proteomes" id="UP000285301">
    <property type="component" value="Unassembled WGS sequence"/>
</dbReference>
<dbReference type="OrthoDB" id="337104at2759"/>
<comment type="subcellular location">
    <subcellularLocation>
        <location evidence="1">Mitochondrion outer membrane</location>
        <topology evidence="1">Single-pass type IV membrane protein</topology>
        <orientation evidence="1">Cytoplasmic side</orientation>
    </subcellularLocation>
</comment>
<evidence type="ECO:0000256" key="4">
    <source>
        <dbReference type="ARBA" id="ARBA00048448"/>
    </source>
</evidence>
<dbReference type="PANTHER" id="PTHR43563">
    <property type="entry name" value="AMINE OXIDASE"/>
    <property type="match status" value="1"/>
</dbReference>
<reference evidence="6" key="2">
    <citation type="submission" date="2018-11" db="EMBL/GenBank/DDBJ databases">
        <title>Trombidioid mite genomics.</title>
        <authorList>
            <person name="Dong X."/>
        </authorList>
    </citation>
    <scope>NUCLEOTIDE SEQUENCE</scope>
    <source>
        <strain evidence="6">UoL-WK</strain>
    </source>
</reference>
<dbReference type="SUPFAM" id="SSF51905">
    <property type="entry name" value="FAD/NAD(P)-binding domain"/>
    <property type="match status" value="1"/>
</dbReference>
<dbReference type="GO" id="GO:0097621">
    <property type="term" value="F:monoamine oxidase activity"/>
    <property type="evidence" value="ECO:0007669"/>
    <property type="project" value="UniProtKB-EC"/>
</dbReference>
<evidence type="ECO:0000313" key="7">
    <source>
        <dbReference type="EMBL" id="RWS04797.1"/>
    </source>
</evidence>
<evidence type="ECO:0000313" key="9">
    <source>
        <dbReference type="Proteomes" id="UP000285301"/>
    </source>
</evidence>
<evidence type="ECO:0000256" key="1">
    <source>
        <dbReference type="ARBA" id="ARBA00004362"/>
    </source>
</evidence>
<comment type="caution">
    <text evidence="6">The sequence shown here is derived from an EMBL/GenBank/DDBJ whole genome shotgun (WGS) entry which is preliminary data.</text>
</comment>
<name>A0A443QLP8_9ACAR</name>
<evidence type="ECO:0000259" key="5">
    <source>
        <dbReference type="Pfam" id="PF01593"/>
    </source>
</evidence>
<gene>
    <name evidence="6" type="ORF">B4U79_00101</name>
    <name evidence="8" type="ORF">B4U79_05269</name>
    <name evidence="7" type="ORF">B4U79_14613</name>
</gene>
<dbReference type="AlphaFoldDB" id="A0A443QLP8"/>
<evidence type="ECO:0000256" key="3">
    <source>
        <dbReference type="ARBA" id="ARBA00012804"/>
    </source>
</evidence>
<dbReference type="InterPro" id="IPR036188">
    <property type="entry name" value="FAD/NAD-bd_sf"/>
</dbReference>
<dbReference type="EMBL" id="NCKU01005978">
    <property type="protein sequence ID" value="RWS03966.1"/>
    <property type="molecule type" value="Genomic_DNA"/>
</dbReference>
<sequence length="95" mass="10903">SGYYTLVLEAKDRIGGRICTKRGLKVNWVDLGASYIGSNQFNILRIAKQFEIKTYKVFSDGLSIDYVEVWSQQQIYFIFTFPGQKNGLRIGWLGI</sequence>
<evidence type="ECO:0000313" key="8">
    <source>
        <dbReference type="EMBL" id="RWS04799.1"/>
    </source>
</evidence>
<dbReference type="InterPro" id="IPR002937">
    <property type="entry name" value="Amino_oxidase"/>
</dbReference>
<dbReference type="EMBL" id="NCKU01005266">
    <property type="protein sequence ID" value="RWS04797.1"/>
    <property type="molecule type" value="Genomic_DNA"/>
</dbReference>
<comment type="similarity">
    <text evidence="2">Belongs to the flavin monoamine oxidase family.</text>
</comment>
<dbReference type="Pfam" id="PF01593">
    <property type="entry name" value="Amino_oxidase"/>
    <property type="match status" value="1"/>
</dbReference>
<feature type="non-terminal residue" evidence="6">
    <location>
        <position position="1"/>
    </location>
</feature>
<dbReference type="STRING" id="1965070.A0A443QLP8"/>
<organism evidence="6 9">
    <name type="scientific">Dinothrombium tinctorium</name>
    <dbReference type="NCBI Taxonomy" id="1965070"/>
    <lineage>
        <taxon>Eukaryota</taxon>
        <taxon>Metazoa</taxon>
        <taxon>Ecdysozoa</taxon>
        <taxon>Arthropoda</taxon>
        <taxon>Chelicerata</taxon>
        <taxon>Arachnida</taxon>
        <taxon>Acari</taxon>
        <taxon>Acariformes</taxon>
        <taxon>Trombidiformes</taxon>
        <taxon>Prostigmata</taxon>
        <taxon>Anystina</taxon>
        <taxon>Parasitengona</taxon>
        <taxon>Trombidioidea</taxon>
        <taxon>Trombidiidae</taxon>
        <taxon>Dinothrombium</taxon>
    </lineage>
</organism>
<reference evidence="6 9" key="1">
    <citation type="journal article" date="2018" name="Gigascience">
        <title>Genomes of trombidid mites reveal novel predicted allergens and laterally-transferred genes associated with secondary metabolism.</title>
        <authorList>
            <person name="Dong X."/>
            <person name="Chaisiri K."/>
            <person name="Xia D."/>
            <person name="Armstrong S.D."/>
            <person name="Fang Y."/>
            <person name="Donnelly M.J."/>
            <person name="Kadowaki T."/>
            <person name="McGarry J.W."/>
            <person name="Darby A.C."/>
            <person name="Makepeace B.L."/>
        </authorList>
    </citation>
    <scope>NUCLEOTIDE SEQUENCE [LARGE SCALE GENOMIC DNA]</scope>
    <source>
        <strain evidence="6">UoL-WK</strain>
    </source>
</reference>
<dbReference type="EC" id="1.4.3.4" evidence="3"/>
<dbReference type="InterPro" id="IPR050703">
    <property type="entry name" value="Flavin_MAO"/>
</dbReference>
<evidence type="ECO:0000256" key="2">
    <source>
        <dbReference type="ARBA" id="ARBA00005995"/>
    </source>
</evidence>